<feature type="domain" description="BRCT" evidence="7">
    <location>
        <begin position="461"/>
        <end position="550"/>
    </location>
</feature>
<dbReference type="PROSITE" id="PS50172">
    <property type="entry name" value="BRCT"/>
    <property type="match status" value="2"/>
</dbReference>
<accession>A0A8H5HLW1</accession>
<evidence type="ECO:0000256" key="6">
    <source>
        <dbReference type="SAM" id="Phobius"/>
    </source>
</evidence>
<evidence type="ECO:0000256" key="2">
    <source>
        <dbReference type="ARBA" id="ARBA00022980"/>
    </source>
</evidence>
<feature type="region of interest" description="Disordered" evidence="5">
    <location>
        <begin position="416"/>
        <end position="460"/>
    </location>
</feature>
<dbReference type="Gene3D" id="3.30.230.10">
    <property type="match status" value="1"/>
</dbReference>
<feature type="compositionally biased region" description="Low complexity" evidence="5">
    <location>
        <begin position="448"/>
        <end position="457"/>
    </location>
</feature>
<dbReference type="PANTHER" id="PTHR21569">
    <property type="entry name" value="RIBOSOMAL PROTEIN S9"/>
    <property type="match status" value="1"/>
</dbReference>
<feature type="compositionally biased region" description="Pro residues" evidence="5">
    <location>
        <begin position="615"/>
        <end position="629"/>
    </location>
</feature>
<keyword evidence="9" id="KW-1185">Reference proteome</keyword>
<comment type="caution">
    <text evidence="8">The sequence shown here is derived from an EMBL/GenBank/DDBJ whole genome shotgun (WGS) entry which is preliminary data.</text>
</comment>
<dbReference type="SUPFAM" id="SSF52113">
    <property type="entry name" value="BRCT domain"/>
    <property type="match status" value="1"/>
</dbReference>
<dbReference type="Gene3D" id="3.40.50.10190">
    <property type="entry name" value="BRCT domain"/>
    <property type="match status" value="2"/>
</dbReference>
<dbReference type="Pfam" id="PF00380">
    <property type="entry name" value="Ribosomal_S9"/>
    <property type="match status" value="1"/>
</dbReference>
<feature type="compositionally biased region" description="Polar residues" evidence="5">
    <location>
        <begin position="603"/>
        <end position="612"/>
    </location>
</feature>
<dbReference type="Proteomes" id="UP000518752">
    <property type="component" value="Unassembled WGS sequence"/>
</dbReference>
<dbReference type="Pfam" id="PF16589">
    <property type="entry name" value="BRCT_2"/>
    <property type="match status" value="1"/>
</dbReference>
<dbReference type="GO" id="GO:0022627">
    <property type="term" value="C:cytosolic small ribosomal subunit"/>
    <property type="evidence" value="ECO:0007669"/>
    <property type="project" value="TreeGrafter"/>
</dbReference>
<feature type="transmembrane region" description="Helical" evidence="6">
    <location>
        <begin position="127"/>
        <end position="148"/>
    </location>
</feature>
<dbReference type="EMBL" id="JAACJN010000040">
    <property type="protein sequence ID" value="KAF5385496.1"/>
    <property type="molecule type" value="Genomic_DNA"/>
</dbReference>
<dbReference type="InterPro" id="IPR001357">
    <property type="entry name" value="BRCT_dom"/>
</dbReference>
<keyword evidence="6" id="KW-0472">Membrane</keyword>
<evidence type="ECO:0000259" key="7">
    <source>
        <dbReference type="PROSITE" id="PS50172"/>
    </source>
</evidence>
<dbReference type="InterPro" id="IPR020574">
    <property type="entry name" value="Ribosomal_uS9_CS"/>
</dbReference>
<protein>
    <recommendedName>
        <fullName evidence="7">BRCT domain-containing protein</fullName>
    </recommendedName>
</protein>
<dbReference type="InterPro" id="IPR036420">
    <property type="entry name" value="BRCT_dom_sf"/>
</dbReference>
<feature type="domain" description="BRCT" evidence="7">
    <location>
        <begin position="184"/>
        <end position="247"/>
    </location>
</feature>
<feature type="compositionally biased region" description="Basic and acidic residues" evidence="5">
    <location>
        <begin position="561"/>
        <end position="584"/>
    </location>
</feature>
<keyword evidence="6" id="KW-0812">Transmembrane</keyword>
<keyword evidence="6" id="KW-1133">Transmembrane helix</keyword>
<evidence type="ECO:0000256" key="3">
    <source>
        <dbReference type="ARBA" id="ARBA00023274"/>
    </source>
</evidence>
<comment type="similarity">
    <text evidence="1 4">Belongs to the universal ribosomal protein uS9 family.</text>
</comment>
<keyword evidence="2 4" id="KW-0689">Ribosomal protein</keyword>
<organism evidence="8 9">
    <name type="scientific">Collybiopsis confluens</name>
    <dbReference type="NCBI Taxonomy" id="2823264"/>
    <lineage>
        <taxon>Eukaryota</taxon>
        <taxon>Fungi</taxon>
        <taxon>Dikarya</taxon>
        <taxon>Basidiomycota</taxon>
        <taxon>Agaricomycotina</taxon>
        <taxon>Agaricomycetes</taxon>
        <taxon>Agaricomycetidae</taxon>
        <taxon>Agaricales</taxon>
        <taxon>Marasmiineae</taxon>
        <taxon>Omphalotaceae</taxon>
        <taxon>Collybiopsis</taxon>
    </lineage>
</organism>
<dbReference type="AlphaFoldDB" id="A0A8H5HLW1"/>
<dbReference type="SMART" id="SM00292">
    <property type="entry name" value="BRCT"/>
    <property type="match status" value="1"/>
</dbReference>
<dbReference type="GO" id="GO:0003723">
    <property type="term" value="F:RNA binding"/>
    <property type="evidence" value="ECO:0007669"/>
    <property type="project" value="TreeGrafter"/>
</dbReference>
<dbReference type="InterPro" id="IPR020568">
    <property type="entry name" value="Ribosomal_Su5_D2-typ_SF"/>
</dbReference>
<dbReference type="GO" id="GO:0003735">
    <property type="term" value="F:structural constituent of ribosome"/>
    <property type="evidence" value="ECO:0007669"/>
    <property type="project" value="InterPro"/>
</dbReference>
<reference evidence="8 9" key="1">
    <citation type="journal article" date="2020" name="ISME J.">
        <title>Uncovering the hidden diversity of litter-decomposition mechanisms in mushroom-forming fungi.</title>
        <authorList>
            <person name="Floudas D."/>
            <person name="Bentzer J."/>
            <person name="Ahren D."/>
            <person name="Johansson T."/>
            <person name="Persson P."/>
            <person name="Tunlid A."/>
        </authorList>
    </citation>
    <scope>NUCLEOTIDE SEQUENCE [LARGE SCALE GENOMIC DNA]</scope>
    <source>
        <strain evidence="8 9">CBS 406.79</strain>
    </source>
</reference>
<keyword evidence="3 4" id="KW-0687">Ribonucleoprotein</keyword>
<evidence type="ECO:0000256" key="4">
    <source>
        <dbReference type="RuleBase" id="RU003815"/>
    </source>
</evidence>
<evidence type="ECO:0000256" key="1">
    <source>
        <dbReference type="ARBA" id="ARBA00005251"/>
    </source>
</evidence>
<evidence type="ECO:0000313" key="9">
    <source>
        <dbReference type="Proteomes" id="UP000518752"/>
    </source>
</evidence>
<feature type="region of interest" description="Disordered" evidence="5">
    <location>
        <begin position="554"/>
        <end position="635"/>
    </location>
</feature>
<name>A0A8H5HLW1_9AGAR</name>
<dbReference type="PROSITE" id="PS00360">
    <property type="entry name" value="RIBOSOMAL_S9"/>
    <property type="match status" value="1"/>
</dbReference>
<sequence>MASTKAVQTFGKKKTATAVAHAKEGRGLIRINGSPINLLQPEILRLKVYEPVLVAGEENFAPMDIRVRVKGGGHTSQVYAIRQAIAKALVAYHAKYSDAYSGWSLRNSEVEVLVLADKRVIVKQLGLYLYFFYHVYFITALYAMPFYASLRRMNASHPEQTPLNIFIDAAGAPLPIYIEVSHHKNQLEEQLKSHGAAIVSNARTAQFIILDLKSPLGFEFARNHSEPSCKVLDYNWIAACIAERRLLLESDNNWGGCAIEGTGYQHNNDNQHMPPRIMRNRSWQDPVDSMSPNSTLNTALAVPAALTSQSSASILPLGAASDSLALANFGFTPFPLFSTGPSMSPLNSFNPQIMQNPNFLMALADVYKNNMNMQQMNLAAFLTAATQQSHFAPSSSNQSQAGERLPNELLLDKLSHPSPVVSSKGKQRASSSSSITSSDSRKGKRKASSPPSGDDGSLGPIFIRGEKSVVFFVQVDMNQRHELVGKIKEHGGSISNDQEIADLAILSSRSKTFSTLYHAAFKAKTPAITPSFIHDCIRKGRLLQVDPKYLVEAPKQRTTKHLSEEGADGKKPKVEKELEPETAAREPTVVKKRRVSVPESYSDLETSFSNTKPSSPAPVSPPSPPPPPESSRELKGGKYRYSLLEREYVSTYAKVLFERDHEMPLATIAQKLHEKMPHHSVASWNSTLSRQLRDVIEPARKRAGIAFRKNTYSQADSASKRPVEQPRGEEDPLEVDLQLVAQFFADGSAEDVEEDDDQRRSELWKQLHRKASVIVFVRLILGRPDREGLGSVAHPPAVDAFLRTKA</sequence>
<gene>
    <name evidence="8" type="ORF">D9757_005334</name>
</gene>
<feature type="region of interest" description="Disordered" evidence="5">
    <location>
        <begin position="709"/>
        <end position="731"/>
    </location>
</feature>
<dbReference type="PANTHER" id="PTHR21569:SF16">
    <property type="entry name" value="RIBOSOMAL PROTEIN S16"/>
    <property type="match status" value="1"/>
</dbReference>
<dbReference type="OrthoDB" id="426865at2759"/>
<proteinExistence type="inferred from homology"/>
<dbReference type="InterPro" id="IPR000754">
    <property type="entry name" value="Ribosomal_uS9"/>
</dbReference>
<evidence type="ECO:0000256" key="5">
    <source>
        <dbReference type="SAM" id="MobiDB-lite"/>
    </source>
</evidence>
<dbReference type="InterPro" id="IPR014721">
    <property type="entry name" value="Ribsml_uS5_D2-typ_fold_subgr"/>
</dbReference>
<evidence type="ECO:0000313" key="8">
    <source>
        <dbReference type="EMBL" id="KAF5385496.1"/>
    </source>
</evidence>
<dbReference type="GO" id="GO:0006412">
    <property type="term" value="P:translation"/>
    <property type="evidence" value="ECO:0007669"/>
    <property type="project" value="InterPro"/>
</dbReference>
<dbReference type="GO" id="GO:0000462">
    <property type="term" value="P:maturation of SSU-rRNA from tricistronic rRNA transcript (SSU-rRNA, 5.8S rRNA, LSU-rRNA)"/>
    <property type="evidence" value="ECO:0007669"/>
    <property type="project" value="TreeGrafter"/>
</dbReference>
<feature type="compositionally biased region" description="Basic and acidic residues" evidence="5">
    <location>
        <begin position="718"/>
        <end position="730"/>
    </location>
</feature>
<dbReference type="SUPFAM" id="SSF54211">
    <property type="entry name" value="Ribosomal protein S5 domain 2-like"/>
    <property type="match status" value="1"/>
</dbReference>